<comment type="caution">
    <text evidence="2">The sequence shown here is derived from an EMBL/GenBank/DDBJ whole genome shotgun (WGS) entry which is preliminary data.</text>
</comment>
<organism evidence="2 3">
    <name type="scientific">Alosa alosa</name>
    <name type="common">allis shad</name>
    <dbReference type="NCBI Taxonomy" id="278164"/>
    <lineage>
        <taxon>Eukaryota</taxon>
        <taxon>Metazoa</taxon>
        <taxon>Chordata</taxon>
        <taxon>Craniata</taxon>
        <taxon>Vertebrata</taxon>
        <taxon>Euteleostomi</taxon>
        <taxon>Actinopterygii</taxon>
        <taxon>Neopterygii</taxon>
        <taxon>Teleostei</taxon>
        <taxon>Clupei</taxon>
        <taxon>Clupeiformes</taxon>
        <taxon>Clupeoidei</taxon>
        <taxon>Clupeidae</taxon>
        <taxon>Alosa</taxon>
    </lineage>
</organism>
<evidence type="ECO:0000259" key="1">
    <source>
        <dbReference type="Pfam" id="PF07647"/>
    </source>
</evidence>
<dbReference type="EMBL" id="JADWDJ010000002">
    <property type="protein sequence ID" value="KAG5285035.1"/>
    <property type="molecule type" value="Genomic_DNA"/>
</dbReference>
<dbReference type="GO" id="GO:0005096">
    <property type="term" value="F:GTPase activator activity"/>
    <property type="evidence" value="ECO:0007669"/>
    <property type="project" value="TreeGrafter"/>
</dbReference>
<dbReference type="Proteomes" id="UP000823561">
    <property type="component" value="Chromosome 2"/>
</dbReference>
<dbReference type="PANTHER" id="PTHR12659">
    <property type="entry name" value="RHO-TYPE GTPASE ACTIVATING PROTEIN"/>
    <property type="match status" value="1"/>
</dbReference>
<dbReference type="SUPFAM" id="SSF47769">
    <property type="entry name" value="SAM/Pointed domain"/>
    <property type="match status" value="1"/>
</dbReference>
<dbReference type="PANTHER" id="PTHR12659:SF4">
    <property type="entry name" value="RHO-GAP DOMAIN-CONTAINING PROTEIN"/>
    <property type="match status" value="1"/>
</dbReference>
<accession>A0AAV6HG64</accession>
<dbReference type="Pfam" id="PF07647">
    <property type="entry name" value="SAM_2"/>
    <property type="match status" value="1"/>
</dbReference>
<evidence type="ECO:0000313" key="2">
    <source>
        <dbReference type="EMBL" id="KAG5285035.1"/>
    </source>
</evidence>
<dbReference type="Gene3D" id="1.10.287.2070">
    <property type="match status" value="1"/>
</dbReference>
<feature type="domain" description="SAM" evidence="1">
    <location>
        <begin position="9"/>
        <end position="66"/>
    </location>
</feature>
<name>A0AAV6HG64_9TELE</name>
<proteinExistence type="predicted"/>
<dbReference type="InterPro" id="IPR001660">
    <property type="entry name" value="SAM"/>
</dbReference>
<dbReference type="InterPro" id="IPR013761">
    <property type="entry name" value="SAM/pointed_sf"/>
</dbReference>
<dbReference type="GO" id="GO:0035023">
    <property type="term" value="P:regulation of Rho protein signal transduction"/>
    <property type="evidence" value="ECO:0007669"/>
    <property type="project" value="TreeGrafter"/>
</dbReference>
<sequence length="83" mass="9455">MLITKIEAKQACDWLRAAGFPQYAQLFKECRFPVDLDWAKNDHAFLDQDAMDSLCRFALSQEADYLKQMCGDESGDGPGEEME</sequence>
<reference evidence="2" key="1">
    <citation type="submission" date="2020-10" db="EMBL/GenBank/DDBJ databases">
        <title>Chromosome-scale genome assembly of the Allis shad, Alosa alosa.</title>
        <authorList>
            <person name="Margot Z."/>
            <person name="Christophe K."/>
            <person name="Cabau C."/>
            <person name="Louis A."/>
            <person name="Berthelot C."/>
            <person name="Parey E."/>
            <person name="Roest Crollius H."/>
            <person name="Montfort J."/>
            <person name="Robinson-Rechavi M."/>
            <person name="Bucao C."/>
            <person name="Bouchez O."/>
            <person name="Gislard M."/>
            <person name="Lluch J."/>
            <person name="Milhes M."/>
            <person name="Lampietro C."/>
            <person name="Lopez Roques C."/>
            <person name="Donnadieu C."/>
            <person name="Braasch I."/>
            <person name="Desvignes T."/>
            <person name="Postlethwait J."/>
            <person name="Bobe J."/>
            <person name="Guiguen Y."/>
        </authorList>
    </citation>
    <scope>NUCLEOTIDE SEQUENCE</scope>
    <source>
        <strain evidence="2">M-15738</strain>
        <tissue evidence="2">Blood</tissue>
    </source>
</reference>
<protein>
    <recommendedName>
        <fullName evidence="1">SAM domain-containing protein</fullName>
    </recommendedName>
</protein>
<gene>
    <name evidence="2" type="ORF">AALO_G00033360</name>
</gene>
<keyword evidence="3" id="KW-1185">Reference proteome</keyword>
<dbReference type="AlphaFoldDB" id="A0AAV6HG64"/>
<evidence type="ECO:0000313" key="3">
    <source>
        <dbReference type="Proteomes" id="UP000823561"/>
    </source>
</evidence>
<dbReference type="GO" id="GO:0030036">
    <property type="term" value="P:actin cytoskeleton organization"/>
    <property type="evidence" value="ECO:0007669"/>
    <property type="project" value="TreeGrafter"/>
</dbReference>